<dbReference type="AlphaFoldDB" id="A0A6B1DUA6"/>
<keyword evidence="4 11" id="KW-0808">Transferase</keyword>
<dbReference type="Pfam" id="PF00535">
    <property type="entry name" value="Glycos_transf_2"/>
    <property type="match status" value="1"/>
</dbReference>
<dbReference type="InterPro" id="IPR029044">
    <property type="entry name" value="Nucleotide-diphossugar_trans"/>
</dbReference>
<keyword evidence="3" id="KW-0328">Glycosyltransferase</keyword>
<evidence type="ECO:0000256" key="1">
    <source>
        <dbReference type="ARBA" id="ARBA00004651"/>
    </source>
</evidence>
<gene>
    <name evidence="11" type="ORF">F4Y08_08035</name>
</gene>
<comment type="similarity">
    <text evidence="8">Belongs to the glycosyltransferase 2 family. GtrB subfamily.</text>
</comment>
<comment type="caution">
    <text evidence="11">The sequence shown here is derived from an EMBL/GenBank/DDBJ whole genome shotgun (WGS) entry which is preliminary data.</text>
</comment>
<evidence type="ECO:0000256" key="4">
    <source>
        <dbReference type="ARBA" id="ARBA00022679"/>
    </source>
</evidence>
<dbReference type="InterPro" id="IPR050256">
    <property type="entry name" value="Glycosyltransferase_2"/>
</dbReference>
<keyword evidence="2" id="KW-1003">Cell membrane</keyword>
<comment type="subcellular location">
    <subcellularLocation>
        <location evidence="1">Cell membrane</location>
        <topology evidence="1">Multi-pass membrane protein</topology>
    </subcellularLocation>
</comment>
<evidence type="ECO:0000256" key="5">
    <source>
        <dbReference type="ARBA" id="ARBA00022692"/>
    </source>
</evidence>
<dbReference type="GO" id="GO:0005886">
    <property type="term" value="C:plasma membrane"/>
    <property type="evidence" value="ECO:0007669"/>
    <property type="project" value="UniProtKB-SubCell"/>
</dbReference>
<keyword evidence="6 9" id="KW-1133">Transmembrane helix</keyword>
<evidence type="ECO:0000256" key="6">
    <source>
        <dbReference type="ARBA" id="ARBA00022989"/>
    </source>
</evidence>
<dbReference type="CDD" id="cd04187">
    <property type="entry name" value="DPM1_like_bac"/>
    <property type="match status" value="1"/>
</dbReference>
<dbReference type="PANTHER" id="PTHR48090:SF1">
    <property type="entry name" value="PROPHAGE BACTOPRENOL GLUCOSYL TRANSFERASE HOMOLOG"/>
    <property type="match status" value="1"/>
</dbReference>
<dbReference type="FunFam" id="3.90.550.10:FF:000079">
    <property type="entry name" value="Probable glycosyl transferase"/>
    <property type="match status" value="1"/>
</dbReference>
<keyword evidence="5 9" id="KW-0812">Transmembrane</keyword>
<evidence type="ECO:0000256" key="2">
    <source>
        <dbReference type="ARBA" id="ARBA00022475"/>
    </source>
</evidence>
<evidence type="ECO:0000256" key="8">
    <source>
        <dbReference type="ARBA" id="ARBA00038152"/>
    </source>
</evidence>
<accession>A0A6B1DUA6</accession>
<dbReference type="SUPFAM" id="SSF53448">
    <property type="entry name" value="Nucleotide-diphospho-sugar transferases"/>
    <property type="match status" value="1"/>
</dbReference>
<keyword evidence="7 9" id="KW-0472">Membrane</keyword>
<name>A0A6B1DUA6_9CHLR</name>
<proteinExistence type="inferred from homology"/>
<evidence type="ECO:0000313" key="11">
    <source>
        <dbReference type="EMBL" id="MYD90273.1"/>
    </source>
</evidence>
<organism evidence="11">
    <name type="scientific">Caldilineaceae bacterium SB0662_bin_9</name>
    <dbReference type="NCBI Taxonomy" id="2605258"/>
    <lineage>
        <taxon>Bacteria</taxon>
        <taxon>Bacillati</taxon>
        <taxon>Chloroflexota</taxon>
        <taxon>Caldilineae</taxon>
        <taxon>Caldilineales</taxon>
        <taxon>Caldilineaceae</taxon>
    </lineage>
</organism>
<dbReference type="PANTHER" id="PTHR48090">
    <property type="entry name" value="UNDECAPRENYL-PHOSPHATE 4-DEOXY-4-FORMAMIDO-L-ARABINOSE TRANSFERASE-RELATED"/>
    <property type="match status" value="1"/>
</dbReference>
<dbReference type="InterPro" id="IPR001173">
    <property type="entry name" value="Glyco_trans_2-like"/>
</dbReference>
<dbReference type="Gene3D" id="3.90.550.10">
    <property type="entry name" value="Spore Coat Polysaccharide Biosynthesis Protein SpsA, Chain A"/>
    <property type="match status" value="1"/>
</dbReference>
<feature type="transmembrane region" description="Helical" evidence="9">
    <location>
        <begin position="235"/>
        <end position="256"/>
    </location>
</feature>
<reference evidence="11" key="1">
    <citation type="submission" date="2019-09" db="EMBL/GenBank/DDBJ databases">
        <title>Characterisation of the sponge microbiome using genome-centric metagenomics.</title>
        <authorList>
            <person name="Engelberts J.P."/>
            <person name="Robbins S.J."/>
            <person name="De Goeij J.M."/>
            <person name="Aranda M."/>
            <person name="Bell S.C."/>
            <person name="Webster N.S."/>
        </authorList>
    </citation>
    <scope>NUCLEOTIDE SEQUENCE</scope>
    <source>
        <strain evidence="11">SB0662_bin_9</strain>
    </source>
</reference>
<feature type="transmembrane region" description="Helical" evidence="9">
    <location>
        <begin position="268"/>
        <end position="290"/>
    </location>
</feature>
<feature type="domain" description="Glycosyltransferase 2-like" evidence="10">
    <location>
        <begin position="4"/>
        <end position="169"/>
    </location>
</feature>
<dbReference type="EMBL" id="VXPY01000054">
    <property type="protein sequence ID" value="MYD90273.1"/>
    <property type="molecule type" value="Genomic_DNA"/>
</dbReference>
<evidence type="ECO:0000256" key="3">
    <source>
        <dbReference type="ARBA" id="ARBA00022676"/>
    </source>
</evidence>
<protein>
    <submittedName>
        <fullName evidence="11">Glycosyltransferase family 2 protein</fullName>
    </submittedName>
</protein>
<evidence type="ECO:0000256" key="7">
    <source>
        <dbReference type="ARBA" id="ARBA00023136"/>
    </source>
</evidence>
<dbReference type="GO" id="GO:0016757">
    <property type="term" value="F:glycosyltransferase activity"/>
    <property type="evidence" value="ECO:0007669"/>
    <property type="project" value="UniProtKB-KW"/>
</dbReference>
<sequence length="338" mass="37926">MLISVVVPFYDEEPVARTFCDTLIATWDGGDQDPNLEWELICVNDGSRDRTLDILVSMRQRDPRIKVVDLSRNFNQQIAISAGLDFARGDAVIIMDADLQDPPEVLRDLIAKWREGYHVVYAARRSREGESFFKKATSSLFYRLMRSLMRVDLPLDTGDFRLLDRQVVDVLCGMGERHRFMRGLSSWVGFRQTGVRFDRAERYAGETKYPLRSMLRIMLDAVTGFSYQPLYMASYLGFLLALLALVGILAVIVLRVSGINALGGQATTLVSVLLLGGVQLIFLGIIGAYLGRIYDEVKGRPLYIVRRTWGVDGPAHGSAARLVLNDEVRAPDGGVREE</sequence>
<evidence type="ECO:0000259" key="10">
    <source>
        <dbReference type="Pfam" id="PF00535"/>
    </source>
</evidence>
<evidence type="ECO:0000256" key="9">
    <source>
        <dbReference type="SAM" id="Phobius"/>
    </source>
</evidence>